<feature type="compositionally biased region" description="Basic residues" evidence="1">
    <location>
        <begin position="85"/>
        <end position="96"/>
    </location>
</feature>
<accession>A0A9D5JXG3</accession>
<proteinExistence type="predicted"/>
<name>A0A9D5JXG3_9BACT</name>
<feature type="compositionally biased region" description="Low complexity" evidence="1">
    <location>
        <begin position="170"/>
        <end position="199"/>
    </location>
</feature>
<reference evidence="2" key="1">
    <citation type="submission" date="2019-11" db="EMBL/GenBank/DDBJ databases">
        <title>Microbial mats filling the niche in hypersaline microbial mats.</title>
        <authorList>
            <person name="Wong H.L."/>
            <person name="Macleod F.I."/>
            <person name="White R.A. III"/>
            <person name="Burns B.P."/>
        </authorList>
    </citation>
    <scope>NUCLEOTIDE SEQUENCE</scope>
    <source>
        <strain evidence="2">Rbin_158</strain>
    </source>
</reference>
<feature type="region of interest" description="Disordered" evidence="1">
    <location>
        <begin position="67"/>
        <end position="105"/>
    </location>
</feature>
<dbReference type="EMBL" id="WJJP01000496">
    <property type="protein sequence ID" value="MBD3325915.1"/>
    <property type="molecule type" value="Genomic_DNA"/>
</dbReference>
<dbReference type="AlphaFoldDB" id="A0A9D5JXG3"/>
<organism evidence="2 3">
    <name type="scientific">candidate division KSB3 bacterium</name>
    <dbReference type="NCBI Taxonomy" id="2044937"/>
    <lineage>
        <taxon>Bacteria</taxon>
        <taxon>candidate division KSB3</taxon>
    </lineage>
</organism>
<comment type="caution">
    <text evidence="2">The sequence shown here is derived from an EMBL/GenBank/DDBJ whole genome shotgun (WGS) entry which is preliminary data.</text>
</comment>
<feature type="region of interest" description="Disordered" evidence="1">
    <location>
        <begin position="163"/>
        <end position="214"/>
    </location>
</feature>
<protein>
    <submittedName>
        <fullName evidence="2">Uncharacterized protein</fullName>
    </submittedName>
</protein>
<evidence type="ECO:0000313" key="3">
    <source>
        <dbReference type="Proteomes" id="UP000649604"/>
    </source>
</evidence>
<evidence type="ECO:0000313" key="2">
    <source>
        <dbReference type="EMBL" id="MBD3325915.1"/>
    </source>
</evidence>
<sequence>MTQSQYAALDRLTGLLKERLQSAQARVQASDSDHMQRYYKGQADTLHIVLRDIDAIKFEEGMELEALKSPKRSLQAEPSVPPKPPRTRKPRKRSRRSTATPPPSSFTYQALAQEAVNRGIIRQKLSHFYHDLLPEQHVKGYTPLYQAFEDNEVLRQAVQEALRTLDTETPPSNSEPSEAESGSQSSSEETASESQPPSQEAEETQPAETAGETV</sequence>
<dbReference type="Proteomes" id="UP000649604">
    <property type="component" value="Unassembled WGS sequence"/>
</dbReference>
<evidence type="ECO:0000256" key="1">
    <source>
        <dbReference type="SAM" id="MobiDB-lite"/>
    </source>
</evidence>
<gene>
    <name evidence="2" type="ORF">GF339_15115</name>
</gene>